<comment type="caution">
    <text evidence="1">The sequence shown here is derived from an EMBL/GenBank/DDBJ whole genome shotgun (WGS) entry which is preliminary data.</text>
</comment>
<proteinExistence type="predicted"/>
<dbReference type="PANTHER" id="PTHR33710:SF71">
    <property type="entry name" value="ENDONUCLEASE_EXONUCLEASE_PHOSPHATASE DOMAIN-CONTAINING PROTEIN"/>
    <property type="match status" value="1"/>
</dbReference>
<organism evidence="1">
    <name type="scientific">Sesamum radiatum</name>
    <name type="common">Black benniseed</name>
    <dbReference type="NCBI Taxonomy" id="300843"/>
    <lineage>
        <taxon>Eukaryota</taxon>
        <taxon>Viridiplantae</taxon>
        <taxon>Streptophyta</taxon>
        <taxon>Embryophyta</taxon>
        <taxon>Tracheophyta</taxon>
        <taxon>Spermatophyta</taxon>
        <taxon>Magnoliopsida</taxon>
        <taxon>eudicotyledons</taxon>
        <taxon>Gunneridae</taxon>
        <taxon>Pentapetalae</taxon>
        <taxon>asterids</taxon>
        <taxon>lamiids</taxon>
        <taxon>Lamiales</taxon>
        <taxon>Pedaliaceae</taxon>
        <taxon>Sesamum</taxon>
    </lineage>
</organism>
<accession>A0AAW2V385</accession>
<reference evidence="1" key="1">
    <citation type="submission" date="2020-06" db="EMBL/GenBank/DDBJ databases">
        <authorList>
            <person name="Li T."/>
            <person name="Hu X."/>
            <person name="Zhang T."/>
            <person name="Song X."/>
            <person name="Zhang H."/>
            <person name="Dai N."/>
            <person name="Sheng W."/>
            <person name="Hou X."/>
            <person name="Wei L."/>
        </authorList>
    </citation>
    <scope>NUCLEOTIDE SEQUENCE</scope>
    <source>
        <strain evidence="1">G02</strain>
        <tissue evidence="1">Leaf</tissue>
    </source>
</reference>
<dbReference type="EMBL" id="JACGWJ010000004">
    <property type="protein sequence ID" value="KAL0423889.1"/>
    <property type="molecule type" value="Genomic_DNA"/>
</dbReference>
<dbReference type="Gene3D" id="3.60.10.10">
    <property type="entry name" value="Endonuclease/exonuclease/phosphatase"/>
    <property type="match status" value="1"/>
</dbReference>
<dbReference type="SUPFAM" id="SSF56219">
    <property type="entry name" value="DNase I-like"/>
    <property type="match status" value="1"/>
</dbReference>
<gene>
    <name evidence="1" type="ORF">Sradi_0923700</name>
</gene>
<protein>
    <submittedName>
        <fullName evidence="1">Uncharacterized protein</fullName>
    </submittedName>
</protein>
<dbReference type="PANTHER" id="PTHR33710">
    <property type="entry name" value="BNAC02G09200D PROTEIN"/>
    <property type="match status" value="1"/>
</dbReference>
<dbReference type="InterPro" id="IPR036691">
    <property type="entry name" value="Endo/exonu/phosph_ase_sf"/>
</dbReference>
<name>A0AAW2V385_SESRA</name>
<evidence type="ECO:0000313" key="1">
    <source>
        <dbReference type="EMBL" id="KAL0423889.1"/>
    </source>
</evidence>
<dbReference type="AlphaFoldDB" id="A0AAW2V385"/>
<sequence length="272" mass="31447">MVGELNQPWIIWGDFNYVISVSERSNGDCILLIIRLRNLRGNFYRDPLDVCFEGSKYTWTDHQLWQRLERILLSSEWVDQYPWSTITHLQRVGSDHSPLLFRVKSQNIKNVEDIVQQSEKHYNNTPSETNLVSMNRAIAELQQALIIEEDYWQQKTSCKSLLSTDLQHTKRLVDGIPRLISASQGLTLCHETSMEEVCRVFFELSTDSAAVSDHGSKYRPISDIIGRYVSDSEGADTRKSSDSYIIRNMVSSIISDNIRYYHRYNDNIACIG</sequence>
<reference evidence="1" key="2">
    <citation type="journal article" date="2024" name="Plant">
        <title>Genomic evolution and insights into agronomic trait innovations of Sesamum species.</title>
        <authorList>
            <person name="Miao H."/>
            <person name="Wang L."/>
            <person name="Qu L."/>
            <person name="Liu H."/>
            <person name="Sun Y."/>
            <person name="Le M."/>
            <person name="Wang Q."/>
            <person name="Wei S."/>
            <person name="Zheng Y."/>
            <person name="Lin W."/>
            <person name="Duan Y."/>
            <person name="Cao H."/>
            <person name="Xiong S."/>
            <person name="Wang X."/>
            <person name="Wei L."/>
            <person name="Li C."/>
            <person name="Ma Q."/>
            <person name="Ju M."/>
            <person name="Zhao R."/>
            <person name="Li G."/>
            <person name="Mu C."/>
            <person name="Tian Q."/>
            <person name="Mei H."/>
            <person name="Zhang T."/>
            <person name="Gao T."/>
            <person name="Zhang H."/>
        </authorList>
    </citation>
    <scope>NUCLEOTIDE SEQUENCE</scope>
    <source>
        <strain evidence="1">G02</strain>
    </source>
</reference>